<evidence type="ECO:0000256" key="4">
    <source>
        <dbReference type="ARBA" id="ARBA00022989"/>
    </source>
</evidence>
<dbReference type="Gene3D" id="3.40.190.10">
    <property type="entry name" value="Periplasmic binding protein-like II"/>
    <property type="match status" value="3"/>
</dbReference>
<dbReference type="Gene3D" id="3.30.200.20">
    <property type="entry name" value="Phosphorylase Kinase, domain 1"/>
    <property type="match status" value="1"/>
</dbReference>
<evidence type="ECO:0000256" key="7">
    <source>
        <dbReference type="ARBA" id="ARBA00023170"/>
    </source>
</evidence>
<evidence type="ECO:0000256" key="1">
    <source>
        <dbReference type="ARBA" id="ARBA00004141"/>
    </source>
</evidence>
<feature type="transmembrane region" description="Helical" evidence="11">
    <location>
        <begin position="527"/>
        <end position="549"/>
    </location>
</feature>
<keyword evidence="5" id="KW-0406">Ion transport</keyword>
<dbReference type="GO" id="GO:0004672">
    <property type="term" value="F:protein kinase activity"/>
    <property type="evidence" value="ECO:0007669"/>
    <property type="project" value="InterPro"/>
</dbReference>
<dbReference type="InterPro" id="IPR000719">
    <property type="entry name" value="Prot_kinase_dom"/>
</dbReference>
<dbReference type="GO" id="GO:0016020">
    <property type="term" value="C:membrane"/>
    <property type="evidence" value="ECO:0007669"/>
    <property type="project" value="UniProtKB-SubCell"/>
</dbReference>
<reference evidence="13" key="1">
    <citation type="journal article" date="2017" name="Nature">
        <title>The genome of Chenopodium quinoa.</title>
        <authorList>
            <person name="Jarvis D.E."/>
            <person name="Ho Y.S."/>
            <person name="Lightfoot D.J."/>
            <person name="Schmoeckel S.M."/>
            <person name="Li B."/>
            <person name="Borm T.J.A."/>
            <person name="Ohyanagi H."/>
            <person name="Mineta K."/>
            <person name="Michell C.T."/>
            <person name="Saber N."/>
            <person name="Kharbatia N.M."/>
            <person name="Rupper R.R."/>
            <person name="Sharp A.R."/>
            <person name="Dally N."/>
            <person name="Boughton B.A."/>
            <person name="Woo Y.H."/>
            <person name="Gao G."/>
            <person name="Schijlen E.G.W.M."/>
            <person name="Guo X."/>
            <person name="Momin A.A."/>
            <person name="Negrao S."/>
            <person name="Al-Babili S."/>
            <person name="Gehring C."/>
            <person name="Roessner U."/>
            <person name="Jung C."/>
            <person name="Murphy K."/>
            <person name="Arold S.T."/>
            <person name="Gojobori T."/>
            <person name="van der Linden C.G."/>
            <person name="van Loo E.N."/>
            <person name="Jellen E.N."/>
            <person name="Maughan P.J."/>
            <person name="Tester M."/>
        </authorList>
    </citation>
    <scope>NUCLEOTIDE SEQUENCE [LARGE SCALE GENOMIC DNA]</scope>
    <source>
        <strain evidence="13">cv. PI 614886</strain>
    </source>
</reference>
<evidence type="ECO:0000259" key="12">
    <source>
        <dbReference type="PROSITE" id="PS50011"/>
    </source>
</evidence>
<dbReference type="AlphaFoldDB" id="A0A803L1H0"/>
<feature type="transmembrane region" description="Helical" evidence="11">
    <location>
        <begin position="772"/>
        <end position="794"/>
    </location>
</feature>
<evidence type="ECO:0000256" key="11">
    <source>
        <dbReference type="SAM" id="Phobius"/>
    </source>
</evidence>
<keyword evidence="6 11" id="KW-0472">Membrane</keyword>
<dbReference type="InterPro" id="IPR001320">
    <property type="entry name" value="Iontro_rcpt_C"/>
</dbReference>
<keyword evidence="10" id="KW-0407">Ion channel</keyword>
<evidence type="ECO:0000256" key="2">
    <source>
        <dbReference type="ARBA" id="ARBA00022448"/>
    </source>
</evidence>
<evidence type="ECO:0000313" key="13">
    <source>
        <dbReference type="EnsemblPlants" id="AUR62005708-RA:cds"/>
    </source>
</evidence>
<keyword evidence="3 11" id="KW-0812">Transmembrane</keyword>
<dbReference type="Gene3D" id="1.10.510.10">
    <property type="entry name" value="Transferase(Phosphotransferase) domain 1"/>
    <property type="match status" value="1"/>
</dbReference>
<evidence type="ECO:0000256" key="5">
    <source>
        <dbReference type="ARBA" id="ARBA00023065"/>
    </source>
</evidence>
<dbReference type="Pfam" id="PF00069">
    <property type="entry name" value="Pkinase"/>
    <property type="match status" value="1"/>
</dbReference>
<evidence type="ECO:0000256" key="9">
    <source>
        <dbReference type="ARBA" id="ARBA00023286"/>
    </source>
</evidence>
<protein>
    <recommendedName>
        <fullName evidence="12">Protein kinase domain-containing protein</fullName>
    </recommendedName>
</protein>
<evidence type="ECO:0000256" key="8">
    <source>
        <dbReference type="ARBA" id="ARBA00023180"/>
    </source>
</evidence>
<dbReference type="InterPro" id="IPR015683">
    <property type="entry name" value="Ionotropic_Glu_rcpt"/>
</dbReference>
<dbReference type="Pfam" id="PF00060">
    <property type="entry name" value="Lig_chan"/>
    <property type="match status" value="1"/>
</dbReference>
<dbReference type="GO" id="GO:0015276">
    <property type="term" value="F:ligand-gated monoatomic ion channel activity"/>
    <property type="evidence" value="ECO:0007669"/>
    <property type="project" value="InterPro"/>
</dbReference>
<feature type="transmembrane region" description="Helical" evidence="11">
    <location>
        <begin position="53"/>
        <end position="75"/>
    </location>
</feature>
<evidence type="ECO:0000256" key="10">
    <source>
        <dbReference type="ARBA" id="ARBA00023303"/>
    </source>
</evidence>
<dbReference type="InterPro" id="IPR011009">
    <property type="entry name" value="Kinase-like_dom_sf"/>
</dbReference>
<keyword evidence="4 11" id="KW-1133">Transmembrane helix</keyword>
<evidence type="ECO:0000256" key="3">
    <source>
        <dbReference type="ARBA" id="ARBA00022692"/>
    </source>
</evidence>
<dbReference type="Gramene" id="AUR62005708-RA">
    <property type="protein sequence ID" value="AUR62005708-RA:cds"/>
    <property type="gene ID" value="AUR62005708"/>
</dbReference>
<accession>A0A803L1H0</accession>
<dbReference type="SUPFAM" id="SSF56112">
    <property type="entry name" value="Protein kinase-like (PK-like)"/>
    <property type="match status" value="1"/>
</dbReference>
<dbReference type="GO" id="GO:0005524">
    <property type="term" value="F:ATP binding"/>
    <property type="evidence" value="ECO:0007669"/>
    <property type="project" value="InterPro"/>
</dbReference>
<dbReference type="SUPFAM" id="SSF53850">
    <property type="entry name" value="Periplasmic binding protein-like II"/>
    <property type="match status" value="1"/>
</dbReference>
<dbReference type="SMART" id="SM00079">
    <property type="entry name" value="PBPe"/>
    <property type="match status" value="1"/>
</dbReference>
<dbReference type="PROSITE" id="PS50011">
    <property type="entry name" value="PROTEIN_KINASE_DOM"/>
    <property type="match status" value="1"/>
</dbReference>
<name>A0A803L1H0_CHEQI</name>
<dbReference type="InterPro" id="IPR019594">
    <property type="entry name" value="Glu/Gly-bd"/>
</dbReference>
<sequence length="820" mass="92327">MKNYTYLHFLLLISWVFMISVPCHGFMIKHMLMESESPPPVSSPALKIEVKRVAFSIFSGIISGSIAAILVAAMIRCFVQYINRAPILKGPVVFSPKIDPKTLRLALENENQLIGSSPNGTYYRTSLDNGLNIAVKSLEPFEIGSPETHNKGLKRKLQQELQVLAGLRHRHLMSLRAYVRESDRFSLVYDYMPTGSLEDAMSKVRLNHLQMGWDVRLRIAVGTIKALKFLHFECNPSVLHYNLKPSNVMLDAEFEPKLADCGLANLMPKLYRSPNAYRAPELSQNFRYTDKSDVFSFGVILGVLLTGRDPLEPFFGEAASGESLSRWLRQLQQAGEAQHALDKSMLGQEVEEEEMLMAVRIAVVCMSDLPEDRPSSDELVPMLSRLHKCAGIDGNIEEFKELRIAVPVSTYKEFVSITTDPLTKKQKIDGFSIQVFEAVVNTALSSPFDYKLIPFAKPDGTFNGSFDDMLKAVNDQEYDGAVGDTTIRYDRSQWVDFTLPYSDTGITMMVSTKQQHHKSTGIKLMPLIKGLVSAALAFCFVSALIFWFVEFKNDKSRQSQAPSGTNPPGQRSNNDDYWRRETLRAIIHTRLVIVMCFLVLLFLTSCYAASLTSLLTAQWQRSSVKTIDELIQRKENVGNQKGSFVPRLLIQRGFSESQIYTYDTEQEMIDMLSKGTVAAVIDETPYLKVFLSKNCNKGYNLVPSFDLHAEGFGFAFQKGSTLVQDMSKGILKLLDNSVLADIQQRTIGNLEACENEPDVTDLDSNLLDFDTLWILFAGAIGVIILVIILYMVYLGTTCDTVRRRVAFPCYLLPHYQERKN</sequence>
<keyword evidence="9" id="KW-1071">Ligand-gated ion channel</keyword>
<feature type="transmembrane region" description="Helical" evidence="11">
    <location>
        <begin position="6"/>
        <end position="32"/>
    </location>
</feature>
<dbReference type="PANTHER" id="PTHR18966">
    <property type="entry name" value="IONOTROPIC GLUTAMATE RECEPTOR"/>
    <property type="match status" value="1"/>
</dbReference>
<keyword evidence="2" id="KW-0813">Transport</keyword>
<comment type="subcellular location">
    <subcellularLocation>
        <location evidence="1">Membrane</location>
        <topology evidence="1">Multi-pass membrane protein</topology>
    </subcellularLocation>
</comment>
<keyword evidence="14" id="KW-1185">Reference proteome</keyword>
<evidence type="ECO:0000256" key="6">
    <source>
        <dbReference type="ARBA" id="ARBA00023136"/>
    </source>
</evidence>
<keyword evidence="7" id="KW-0675">Receptor</keyword>
<proteinExistence type="predicted"/>
<feature type="transmembrane region" description="Helical" evidence="11">
    <location>
        <begin position="589"/>
        <end position="610"/>
    </location>
</feature>
<feature type="domain" description="Protein kinase" evidence="12">
    <location>
        <begin position="108"/>
        <end position="383"/>
    </location>
</feature>
<organism evidence="13 14">
    <name type="scientific">Chenopodium quinoa</name>
    <name type="common">Quinoa</name>
    <dbReference type="NCBI Taxonomy" id="63459"/>
    <lineage>
        <taxon>Eukaryota</taxon>
        <taxon>Viridiplantae</taxon>
        <taxon>Streptophyta</taxon>
        <taxon>Embryophyta</taxon>
        <taxon>Tracheophyta</taxon>
        <taxon>Spermatophyta</taxon>
        <taxon>Magnoliopsida</taxon>
        <taxon>eudicotyledons</taxon>
        <taxon>Gunneridae</taxon>
        <taxon>Pentapetalae</taxon>
        <taxon>Caryophyllales</taxon>
        <taxon>Chenopodiaceae</taxon>
        <taxon>Chenopodioideae</taxon>
        <taxon>Atripliceae</taxon>
        <taxon>Chenopodium</taxon>
    </lineage>
</organism>
<keyword evidence="8" id="KW-0325">Glycoprotein</keyword>
<dbReference type="EnsemblPlants" id="AUR62005708-RA">
    <property type="protein sequence ID" value="AUR62005708-RA:cds"/>
    <property type="gene ID" value="AUR62005708"/>
</dbReference>
<dbReference type="Pfam" id="PF10613">
    <property type="entry name" value="Lig_chan-Glu_bd"/>
    <property type="match status" value="1"/>
</dbReference>
<evidence type="ECO:0000313" key="14">
    <source>
        <dbReference type="Proteomes" id="UP000596660"/>
    </source>
</evidence>
<dbReference type="Proteomes" id="UP000596660">
    <property type="component" value="Unplaced"/>
</dbReference>
<reference evidence="13" key="2">
    <citation type="submission" date="2021-03" db="UniProtKB">
        <authorList>
            <consortium name="EnsemblPlants"/>
        </authorList>
    </citation>
    <scope>IDENTIFICATION</scope>
</reference>